<evidence type="ECO:0000256" key="1">
    <source>
        <dbReference type="SAM" id="MobiDB-lite"/>
    </source>
</evidence>
<evidence type="ECO:0000313" key="2">
    <source>
        <dbReference type="EMBL" id="MCL7030747.1"/>
    </source>
</evidence>
<dbReference type="EMBL" id="JAJJMA010104972">
    <property type="protein sequence ID" value="MCL7030747.1"/>
    <property type="molecule type" value="Genomic_DNA"/>
</dbReference>
<accession>A0AA41S5T4</accession>
<comment type="caution">
    <text evidence="2">The sequence shown here is derived from an EMBL/GenBank/DDBJ whole genome shotgun (WGS) entry which is preliminary data.</text>
</comment>
<sequence>MVVKSHYKNIIKECQVNMMQMNERLALSSKCVCCHDGSQLHRASPNSGNASNNHVVPSTSRTVPHNVVGSTSRTVPHHENESPISRPRVEEVQGKGKACRLLS</sequence>
<feature type="compositionally biased region" description="Basic and acidic residues" evidence="1">
    <location>
        <begin position="76"/>
        <end position="94"/>
    </location>
</feature>
<keyword evidence="3" id="KW-1185">Reference proteome</keyword>
<organism evidence="2 3">
    <name type="scientific">Papaver nudicaule</name>
    <name type="common">Iceland poppy</name>
    <dbReference type="NCBI Taxonomy" id="74823"/>
    <lineage>
        <taxon>Eukaryota</taxon>
        <taxon>Viridiplantae</taxon>
        <taxon>Streptophyta</taxon>
        <taxon>Embryophyta</taxon>
        <taxon>Tracheophyta</taxon>
        <taxon>Spermatophyta</taxon>
        <taxon>Magnoliopsida</taxon>
        <taxon>Ranunculales</taxon>
        <taxon>Papaveraceae</taxon>
        <taxon>Papaveroideae</taxon>
        <taxon>Papaver</taxon>
    </lineage>
</organism>
<name>A0AA41S5T4_PAPNU</name>
<gene>
    <name evidence="2" type="ORF">MKW94_002813</name>
</gene>
<dbReference type="Proteomes" id="UP001177140">
    <property type="component" value="Unassembled WGS sequence"/>
</dbReference>
<feature type="region of interest" description="Disordered" evidence="1">
    <location>
        <begin position="41"/>
        <end position="103"/>
    </location>
</feature>
<reference evidence="2" key="1">
    <citation type="submission" date="2022-03" db="EMBL/GenBank/DDBJ databases">
        <title>A functionally conserved STORR gene fusion in Papaver species that diverged 16.8 million years ago.</title>
        <authorList>
            <person name="Catania T."/>
        </authorList>
    </citation>
    <scope>NUCLEOTIDE SEQUENCE</scope>
    <source>
        <strain evidence="2">S-191538</strain>
    </source>
</reference>
<evidence type="ECO:0000313" key="3">
    <source>
        <dbReference type="Proteomes" id="UP001177140"/>
    </source>
</evidence>
<feature type="compositionally biased region" description="Polar residues" evidence="1">
    <location>
        <begin position="44"/>
        <end position="74"/>
    </location>
</feature>
<protein>
    <submittedName>
        <fullName evidence="2">Uncharacterized protein</fullName>
    </submittedName>
</protein>
<proteinExistence type="predicted"/>
<dbReference type="AlphaFoldDB" id="A0AA41S5T4"/>